<dbReference type="PROSITE" id="PS50004">
    <property type="entry name" value="C2"/>
    <property type="match status" value="1"/>
</dbReference>
<sequence length="507" mass="56202">FTTVGPRVISAHSVPRSMSGASTASVSTYAPPAASLAPTTGSQLSSSVRMGTPYAGQPYVTMQQKGKEADKEADMFVKLFENTWPAVSKFAGGKVKAKLQERQIFIDADVDLAVRKLSQIPPTFPLDSAWVNKVIAIVWPMMQSVVENNIKSTIVPGIRAKLPAMFGSIDMDPCSLGATPPVVKKARVMPESQSSGHLDLEVDIEYDGDADMQFVYKGVSAGARHIKLTARVYISFVGWSDTPPFFAGISVYMAQVGKFAMDWTGMFNFMDNEFLEDVIHKIVRDALRAKMVLPNRIAVPISPMGGRVFDVVRPRPRGCLQIELLAASGLVGDEISLTTLTGGGLTVDPFVVMNIGIQQFESKTINRNCNPSWEEDEDNSVIFVVDRPEQQHLDIRVFDEDLMTGLRKKMAGESKDEVARVMNLSLLELLNRSESDPLKDEIVVEKWIPMSSWWSGKGQGPDMEQFPDEASADDRGKRDTAEKEKQQQLKEEKLQQHRLEEQKLKEE</sequence>
<keyword evidence="9" id="KW-0446">Lipid-binding</keyword>
<organism evidence="14 15">
    <name type="scientific">Polarella glacialis</name>
    <name type="common">Dinoflagellate</name>
    <dbReference type="NCBI Taxonomy" id="89957"/>
    <lineage>
        <taxon>Eukaryota</taxon>
        <taxon>Sar</taxon>
        <taxon>Alveolata</taxon>
        <taxon>Dinophyceae</taxon>
        <taxon>Suessiales</taxon>
        <taxon>Suessiaceae</taxon>
        <taxon>Polarella</taxon>
    </lineage>
</organism>
<dbReference type="InterPro" id="IPR031468">
    <property type="entry name" value="SMP_LBD"/>
</dbReference>
<keyword evidence="8" id="KW-0445">Lipid transport</keyword>
<comment type="caution">
    <text evidence="14">The sequence shown here is derived from an EMBL/GenBank/DDBJ whole genome shotgun (WGS) entry which is preliminary data.</text>
</comment>
<dbReference type="AlphaFoldDB" id="A0A813ICD1"/>
<gene>
    <name evidence="14" type="ORF">PGLA2088_LOCUS8189</name>
</gene>
<dbReference type="GO" id="GO:0005544">
    <property type="term" value="F:calcium-dependent phospholipid binding"/>
    <property type="evidence" value="ECO:0007669"/>
    <property type="project" value="TreeGrafter"/>
</dbReference>
<comment type="subcellular location">
    <subcellularLocation>
        <location evidence="1">Membrane</location>
    </subcellularLocation>
</comment>
<dbReference type="SUPFAM" id="SSF49562">
    <property type="entry name" value="C2 domain (Calcium/lipid-binding domain, CaLB)"/>
    <property type="match status" value="1"/>
</dbReference>
<dbReference type="InterPro" id="IPR000008">
    <property type="entry name" value="C2_dom"/>
</dbReference>
<evidence type="ECO:0000256" key="11">
    <source>
        <dbReference type="SAM" id="MobiDB-lite"/>
    </source>
</evidence>
<dbReference type="PROSITE" id="PS51847">
    <property type="entry name" value="SMP"/>
    <property type="match status" value="1"/>
</dbReference>
<evidence type="ECO:0000259" key="13">
    <source>
        <dbReference type="PROSITE" id="PS51847"/>
    </source>
</evidence>
<protein>
    <recommendedName>
        <fullName evidence="16">C2 domain-containing protein</fullName>
    </recommendedName>
</protein>
<evidence type="ECO:0000256" key="8">
    <source>
        <dbReference type="ARBA" id="ARBA00023055"/>
    </source>
</evidence>
<dbReference type="PANTHER" id="PTHR45761">
    <property type="entry name" value="EXTENDED SYNAPTOTAGMIN-LIKE PROTEIN 2, ISOFORM C"/>
    <property type="match status" value="1"/>
</dbReference>
<dbReference type="GO" id="GO:0006869">
    <property type="term" value="P:lipid transport"/>
    <property type="evidence" value="ECO:0007669"/>
    <property type="project" value="UniProtKB-KW"/>
</dbReference>
<name>A0A813ICD1_POLGL</name>
<feature type="domain" description="C2" evidence="12">
    <location>
        <begin position="303"/>
        <end position="431"/>
    </location>
</feature>
<dbReference type="GO" id="GO:0005789">
    <property type="term" value="C:endoplasmic reticulum membrane"/>
    <property type="evidence" value="ECO:0007669"/>
    <property type="project" value="TreeGrafter"/>
</dbReference>
<proteinExistence type="predicted"/>
<dbReference type="GO" id="GO:0005509">
    <property type="term" value="F:calcium ion binding"/>
    <property type="evidence" value="ECO:0007669"/>
    <property type="project" value="TreeGrafter"/>
</dbReference>
<keyword evidence="3" id="KW-0812">Transmembrane</keyword>
<evidence type="ECO:0000259" key="12">
    <source>
        <dbReference type="PROSITE" id="PS50004"/>
    </source>
</evidence>
<evidence type="ECO:0000256" key="7">
    <source>
        <dbReference type="ARBA" id="ARBA00022989"/>
    </source>
</evidence>
<evidence type="ECO:0000256" key="3">
    <source>
        <dbReference type="ARBA" id="ARBA00022692"/>
    </source>
</evidence>
<dbReference type="Pfam" id="PF17047">
    <property type="entry name" value="SMP_LBD"/>
    <property type="match status" value="1"/>
</dbReference>
<evidence type="ECO:0008006" key="16">
    <source>
        <dbReference type="Google" id="ProtNLM"/>
    </source>
</evidence>
<dbReference type="InterPro" id="IPR039010">
    <property type="entry name" value="Synaptotagmin_SMP"/>
</dbReference>
<evidence type="ECO:0000256" key="4">
    <source>
        <dbReference type="ARBA" id="ARBA00022723"/>
    </source>
</evidence>
<keyword evidence="5" id="KW-0677">Repeat</keyword>
<dbReference type="InterPro" id="IPR051634">
    <property type="entry name" value="Extended_Synaptotagmin"/>
</dbReference>
<reference evidence="14" key="1">
    <citation type="submission" date="2021-02" db="EMBL/GenBank/DDBJ databases">
        <authorList>
            <person name="Dougan E. K."/>
            <person name="Rhodes N."/>
            <person name="Thang M."/>
            <person name="Chan C."/>
        </authorList>
    </citation>
    <scope>NUCLEOTIDE SEQUENCE</scope>
</reference>
<evidence type="ECO:0000256" key="6">
    <source>
        <dbReference type="ARBA" id="ARBA00022837"/>
    </source>
</evidence>
<keyword evidence="7" id="KW-1133">Transmembrane helix</keyword>
<keyword evidence="2" id="KW-0813">Transport</keyword>
<accession>A0A813ICD1</accession>
<evidence type="ECO:0000256" key="2">
    <source>
        <dbReference type="ARBA" id="ARBA00022448"/>
    </source>
</evidence>
<keyword evidence="10" id="KW-0472">Membrane</keyword>
<dbReference type="Proteomes" id="UP000626109">
    <property type="component" value="Unassembled WGS sequence"/>
</dbReference>
<keyword evidence="6" id="KW-0106">Calcium</keyword>
<feature type="region of interest" description="Disordered" evidence="11">
    <location>
        <begin position="455"/>
        <end position="507"/>
    </location>
</feature>
<evidence type="ECO:0000256" key="5">
    <source>
        <dbReference type="ARBA" id="ARBA00022737"/>
    </source>
</evidence>
<evidence type="ECO:0000256" key="1">
    <source>
        <dbReference type="ARBA" id="ARBA00004370"/>
    </source>
</evidence>
<dbReference type="PANTHER" id="PTHR45761:SF1">
    <property type="entry name" value="EXTENDED SYNAPTOTAGMIN-LIKE PROTEIN 2, ISOFORM C"/>
    <property type="match status" value="1"/>
</dbReference>
<dbReference type="GO" id="GO:0031210">
    <property type="term" value="F:phosphatidylcholine binding"/>
    <property type="evidence" value="ECO:0007669"/>
    <property type="project" value="TreeGrafter"/>
</dbReference>
<evidence type="ECO:0000256" key="10">
    <source>
        <dbReference type="ARBA" id="ARBA00023136"/>
    </source>
</evidence>
<dbReference type="EMBL" id="CAJNNW010008762">
    <property type="protein sequence ID" value="CAE8650339.1"/>
    <property type="molecule type" value="Genomic_DNA"/>
</dbReference>
<dbReference type="InterPro" id="IPR035892">
    <property type="entry name" value="C2_domain_sf"/>
</dbReference>
<evidence type="ECO:0000313" key="14">
    <source>
        <dbReference type="EMBL" id="CAE8650339.1"/>
    </source>
</evidence>
<dbReference type="GO" id="GO:0035091">
    <property type="term" value="F:phosphatidylinositol binding"/>
    <property type="evidence" value="ECO:0007669"/>
    <property type="project" value="TreeGrafter"/>
</dbReference>
<evidence type="ECO:0000256" key="9">
    <source>
        <dbReference type="ARBA" id="ARBA00023121"/>
    </source>
</evidence>
<feature type="non-terminal residue" evidence="14">
    <location>
        <position position="507"/>
    </location>
</feature>
<feature type="non-terminal residue" evidence="14">
    <location>
        <position position="1"/>
    </location>
</feature>
<feature type="compositionally biased region" description="Basic and acidic residues" evidence="11">
    <location>
        <begin position="472"/>
        <end position="507"/>
    </location>
</feature>
<dbReference type="Gene3D" id="2.60.40.150">
    <property type="entry name" value="C2 domain"/>
    <property type="match status" value="1"/>
</dbReference>
<feature type="domain" description="SMP-LTD" evidence="13">
    <location>
        <begin position="122"/>
        <end position="302"/>
    </location>
</feature>
<dbReference type="CDD" id="cd21670">
    <property type="entry name" value="SMP_ESyt"/>
    <property type="match status" value="1"/>
</dbReference>
<evidence type="ECO:0000313" key="15">
    <source>
        <dbReference type="Proteomes" id="UP000626109"/>
    </source>
</evidence>
<dbReference type="SMART" id="SM00239">
    <property type="entry name" value="C2"/>
    <property type="match status" value="1"/>
</dbReference>
<dbReference type="GO" id="GO:0008429">
    <property type="term" value="F:phosphatidylethanolamine binding"/>
    <property type="evidence" value="ECO:0007669"/>
    <property type="project" value="TreeGrafter"/>
</dbReference>
<keyword evidence="4" id="KW-0479">Metal-binding</keyword>
<dbReference type="Pfam" id="PF00168">
    <property type="entry name" value="C2"/>
    <property type="match status" value="1"/>
</dbReference>